<name>A0ABD5W0B6_9EURY</name>
<dbReference type="AlphaFoldDB" id="A0ABD5W0B6"/>
<evidence type="ECO:0000313" key="2">
    <source>
        <dbReference type="Proteomes" id="UP001596445"/>
    </source>
</evidence>
<dbReference type="EMBL" id="JBHSZI010000001">
    <property type="protein sequence ID" value="MFC7058467.1"/>
    <property type="molecule type" value="Genomic_DNA"/>
</dbReference>
<comment type="caution">
    <text evidence="1">The sequence shown here is derived from an EMBL/GenBank/DDBJ whole genome shotgun (WGS) entry which is preliminary data.</text>
</comment>
<organism evidence="1 2">
    <name type="scientific">Halovenus salina</name>
    <dbReference type="NCBI Taxonomy" id="1510225"/>
    <lineage>
        <taxon>Archaea</taxon>
        <taxon>Methanobacteriati</taxon>
        <taxon>Methanobacteriota</taxon>
        <taxon>Stenosarchaea group</taxon>
        <taxon>Halobacteria</taxon>
        <taxon>Halobacteriales</taxon>
        <taxon>Haloarculaceae</taxon>
        <taxon>Halovenus</taxon>
    </lineage>
</organism>
<gene>
    <name evidence="1" type="ORF">ACFQQG_10105</name>
</gene>
<protein>
    <submittedName>
        <fullName evidence="1">Uncharacterized protein</fullName>
    </submittedName>
</protein>
<reference evidence="1 2" key="1">
    <citation type="journal article" date="2019" name="Int. J. Syst. Evol. Microbiol.">
        <title>The Global Catalogue of Microorganisms (GCM) 10K type strain sequencing project: providing services to taxonomists for standard genome sequencing and annotation.</title>
        <authorList>
            <consortium name="The Broad Institute Genomics Platform"/>
            <consortium name="The Broad Institute Genome Sequencing Center for Infectious Disease"/>
            <person name="Wu L."/>
            <person name="Ma J."/>
        </authorList>
    </citation>
    <scope>NUCLEOTIDE SEQUENCE [LARGE SCALE GENOMIC DNA]</scope>
    <source>
        <strain evidence="1 2">JCM 30072</strain>
    </source>
</reference>
<dbReference type="RefSeq" id="WP_382187039.1">
    <property type="nucleotide sequence ID" value="NZ_JBHSZI010000001.1"/>
</dbReference>
<accession>A0ABD5W0B6</accession>
<dbReference type="Proteomes" id="UP001596445">
    <property type="component" value="Unassembled WGS sequence"/>
</dbReference>
<keyword evidence="2" id="KW-1185">Reference proteome</keyword>
<evidence type="ECO:0000313" key="1">
    <source>
        <dbReference type="EMBL" id="MFC7058467.1"/>
    </source>
</evidence>
<proteinExistence type="predicted"/>
<sequence>MVARNCFSRPVVDDIGHSWTLTQKLAVLDFSGDDREHTGEFVDGVVGVTGEHGNGVDALGVEISERLSKLAVRFVLVGGDGGALDSVTADQTGCVGLQHVSSVSCVPADEEEFFGWHWLSSPF</sequence>